<accession>A0A4Y9J875</accession>
<dbReference type="Gene3D" id="1.10.10.1270">
    <property type="entry name" value="Sbi, C3 binding domain IV"/>
    <property type="match status" value="2"/>
</dbReference>
<dbReference type="InterPro" id="IPR041909">
    <property type="entry name" value="Sbi_C3_db_domIV"/>
</dbReference>
<feature type="compositionally biased region" description="Low complexity" evidence="4">
    <location>
        <begin position="225"/>
        <end position="252"/>
    </location>
</feature>
<proteinExistence type="predicted"/>
<evidence type="ECO:0000256" key="4">
    <source>
        <dbReference type="SAM" id="MobiDB-lite"/>
    </source>
</evidence>
<evidence type="ECO:0000313" key="5">
    <source>
        <dbReference type="EMBL" id="TFU96701.1"/>
    </source>
</evidence>
<organism evidence="5 6">
    <name type="scientific">Streptococcus cuniculi</name>
    <dbReference type="NCBI Taxonomy" id="1432788"/>
    <lineage>
        <taxon>Bacteria</taxon>
        <taxon>Bacillati</taxon>
        <taxon>Bacillota</taxon>
        <taxon>Bacilli</taxon>
        <taxon>Lactobacillales</taxon>
        <taxon>Streptococcaceae</taxon>
        <taxon>Streptococcus</taxon>
    </lineage>
</organism>
<feature type="region of interest" description="Disordered" evidence="4">
    <location>
        <begin position="189"/>
        <end position="261"/>
    </location>
</feature>
<keyword evidence="3" id="KW-0732">Signal</keyword>
<reference evidence="5 6" key="1">
    <citation type="submission" date="2019-03" db="EMBL/GenBank/DDBJ databases">
        <title>Diversity of the mouse oral microbiome.</title>
        <authorList>
            <person name="Joseph S."/>
            <person name="Aduse-Opoku J."/>
            <person name="Curtis M."/>
            <person name="Wade W."/>
            <person name="Hashim A."/>
        </authorList>
    </citation>
    <scope>NUCLEOTIDE SEQUENCE [LARGE SCALE GENOMIC DNA]</scope>
    <source>
        <strain evidence="5 6">WM131</strain>
    </source>
</reference>
<name>A0A4Y9J875_9STRE</name>
<evidence type="ECO:0000256" key="2">
    <source>
        <dbReference type="ARBA" id="ARBA00022525"/>
    </source>
</evidence>
<protein>
    <submittedName>
        <fullName evidence="5">Uncharacterized protein</fullName>
    </submittedName>
</protein>
<feature type="region of interest" description="Disordered" evidence="4">
    <location>
        <begin position="34"/>
        <end position="58"/>
    </location>
</feature>
<dbReference type="GO" id="GO:0005576">
    <property type="term" value="C:extracellular region"/>
    <property type="evidence" value="ECO:0007669"/>
    <property type="project" value="UniProtKB-SubCell"/>
</dbReference>
<dbReference type="RefSeq" id="WP_135182883.1">
    <property type="nucleotide sequence ID" value="NZ_SPPD01000027.1"/>
</dbReference>
<dbReference type="OrthoDB" id="2237549at2"/>
<evidence type="ECO:0000313" key="6">
    <source>
        <dbReference type="Proteomes" id="UP000297253"/>
    </source>
</evidence>
<dbReference type="Proteomes" id="UP000297253">
    <property type="component" value="Unassembled WGS sequence"/>
</dbReference>
<sequence length="261" mass="27527">MKEQIQAIFKNKKVIAGLVAGVVVLGTGGYVLSQPASKPASAPKVEQGTSSSSVDKEAELMKKAEKAVKLLEDNQVKENVSPAETAVKGLKAGDSKDKLTKRIDAVKANMAKKEAEAKLAKDAEAAVAKLEAEQVDGNIQPAQTATDKVVDKTTKGKLQHRINLVKDAIAARAAQAAAQAQAQAQAQAEEEARAAAEAQAVQQAQVQEQPAYQAPAQTTGGDYTPPAQALAQQPQQKLTQDQIQQQVDDAAANFNNGTYDY</sequence>
<evidence type="ECO:0000256" key="1">
    <source>
        <dbReference type="ARBA" id="ARBA00004613"/>
    </source>
</evidence>
<evidence type="ECO:0000256" key="3">
    <source>
        <dbReference type="ARBA" id="ARBA00022729"/>
    </source>
</evidence>
<dbReference type="EMBL" id="SPPD01000027">
    <property type="protein sequence ID" value="TFU96701.1"/>
    <property type="molecule type" value="Genomic_DNA"/>
</dbReference>
<comment type="caution">
    <text evidence="5">The sequence shown here is derived from an EMBL/GenBank/DDBJ whole genome shotgun (WGS) entry which is preliminary data.</text>
</comment>
<feature type="compositionally biased region" description="Low complexity" evidence="4">
    <location>
        <begin position="195"/>
        <end position="217"/>
    </location>
</feature>
<comment type="subcellular location">
    <subcellularLocation>
        <location evidence="1">Secreted</location>
    </subcellularLocation>
</comment>
<keyword evidence="2" id="KW-0964">Secreted</keyword>
<gene>
    <name evidence="5" type="ORF">E4T82_11260</name>
</gene>
<dbReference type="AlphaFoldDB" id="A0A4Y9J875"/>